<proteinExistence type="predicted"/>
<protein>
    <submittedName>
        <fullName evidence="2">Uncharacterized protein</fullName>
    </submittedName>
</protein>
<accession>W2SNQ7</accession>
<reference evidence="3" key="1">
    <citation type="journal article" date="2014" name="Nat. Genet.">
        <title>Genome of the human hookworm Necator americanus.</title>
        <authorList>
            <person name="Tang Y.T."/>
            <person name="Gao X."/>
            <person name="Rosa B.A."/>
            <person name="Abubucker S."/>
            <person name="Hallsworth-Pepin K."/>
            <person name="Martin J."/>
            <person name="Tyagi R."/>
            <person name="Heizer E."/>
            <person name="Zhang X."/>
            <person name="Bhonagiri-Palsikar V."/>
            <person name="Minx P."/>
            <person name="Warren W.C."/>
            <person name="Wang Q."/>
            <person name="Zhan B."/>
            <person name="Hotez P.J."/>
            <person name="Sternberg P.W."/>
            <person name="Dougall A."/>
            <person name="Gaze S.T."/>
            <person name="Mulvenna J."/>
            <person name="Sotillo J."/>
            <person name="Ranganathan S."/>
            <person name="Rabelo E.M."/>
            <person name="Wilson R.K."/>
            <person name="Felgner P.L."/>
            <person name="Bethony J."/>
            <person name="Hawdon J.M."/>
            <person name="Gasser R.B."/>
            <person name="Loukas A."/>
            <person name="Mitreva M."/>
        </authorList>
    </citation>
    <scope>NUCLEOTIDE SEQUENCE [LARGE SCALE GENOMIC DNA]</scope>
</reference>
<evidence type="ECO:0000256" key="1">
    <source>
        <dbReference type="SAM" id="MobiDB-lite"/>
    </source>
</evidence>
<dbReference type="EMBL" id="KI668833">
    <property type="protein sequence ID" value="ETN71265.1"/>
    <property type="molecule type" value="Genomic_DNA"/>
</dbReference>
<evidence type="ECO:0000313" key="2">
    <source>
        <dbReference type="EMBL" id="ETN71265.1"/>
    </source>
</evidence>
<dbReference type="Proteomes" id="UP000053676">
    <property type="component" value="Unassembled WGS sequence"/>
</dbReference>
<dbReference type="AlphaFoldDB" id="W2SNQ7"/>
<dbReference type="KEGG" id="nai:NECAME_14306"/>
<evidence type="ECO:0000313" key="3">
    <source>
        <dbReference type="Proteomes" id="UP000053676"/>
    </source>
</evidence>
<gene>
    <name evidence="2" type="ORF">NECAME_14306</name>
</gene>
<sequence>MNSFEDGPLTKETGTESGEDDIEEAAQQWIKLAKFTFKIYRNFLDKCATDYDIDKTVHSRFRDPICDDIAREQ</sequence>
<keyword evidence="3" id="KW-1185">Reference proteome</keyword>
<feature type="region of interest" description="Disordered" evidence="1">
    <location>
        <begin position="1"/>
        <end position="22"/>
    </location>
</feature>
<organism evidence="2 3">
    <name type="scientific">Necator americanus</name>
    <name type="common">Human hookworm</name>
    <dbReference type="NCBI Taxonomy" id="51031"/>
    <lineage>
        <taxon>Eukaryota</taxon>
        <taxon>Metazoa</taxon>
        <taxon>Ecdysozoa</taxon>
        <taxon>Nematoda</taxon>
        <taxon>Chromadorea</taxon>
        <taxon>Rhabditida</taxon>
        <taxon>Rhabditina</taxon>
        <taxon>Rhabditomorpha</taxon>
        <taxon>Strongyloidea</taxon>
        <taxon>Ancylostomatidae</taxon>
        <taxon>Bunostominae</taxon>
        <taxon>Necator</taxon>
    </lineage>
</organism>
<name>W2SNQ7_NECAM</name>